<dbReference type="InterPro" id="IPR036179">
    <property type="entry name" value="Ig-like_dom_sf"/>
</dbReference>
<dbReference type="FunCoup" id="L5L4Z3">
    <property type="interactions" value="4"/>
</dbReference>
<dbReference type="InterPro" id="IPR013783">
    <property type="entry name" value="Ig-like_fold"/>
</dbReference>
<dbReference type="PANTHER" id="PTHR44337">
    <property type="entry name" value="CARCINOEMBRYONIC ANTIGEN-RELATED CELL ADHESION MOLECULE 8"/>
    <property type="match status" value="1"/>
</dbReference>
<dbReference type="PROSITE" id="PS50835">
    <property type="entry name" value="IG_LIKE"/>
    <property type="match status" value="1"/>
</dbReference>
<evidence type="ECO:0000256" key="2">
    <source>
        <dbReference type="ARBA" id="ARBA00023157"/>
    </source>
</evidence>
<evidence type="ECO:0000256" key="3">
    <source>
        <dbReference type="ARBA" id="ARBA00023180"/>
    </source>
</evidence>
<keyword evidence="3" id="KW-0325">Glycoprotein</keyword>
<dbReference type="SUPFAM" id="SSF48726">
    <property type="entry name" value="Immunoglobulin"/>
    <property type="match status" value="2"/>
</dbReference>
<dbReference type="CDD" id="cd00096">
    <property type="entry name" value="Ig"/>
    <property type="match status" value="1"/>
</dbReference>
<evidence type="ECO:0000256" key="4">
    <source>
        <dbReference type="ARBA" id="ARBA00023319"/>
    </source>
</evidence>
<dbReference type="InterPro" id="IPR052598">
    <property type="entry name" value="IgSF_CEA-related"/>
</dbReference>
<feature type="domain" description="Ig-like" evidence="5">
    <location>
        <begin position="133"/>
        <end position="220"/>
    </location>
</feature>
<evidence type="ECO:0000256" key="1">
    <source>
        <dbReference type="ARBA" id="ARBA00022729"/>
    </source>
</evidence>
<evidence type="ECO:0000313" key="7">
    <source>
        <dbReference type="Proteomes" id="UP000010552"/>
    </source>
</evidence>
<dbReference type="Pfam" id="PF13895">
    <property type="entry name" value="Ig_2"/>
    <property type="match status" value="1"/>
</dbReference>
<dbReference type="Gene3D" id="2.60.40.10">
    <property type="entry name" value="Immunoglobulins"/>
    <property type="match status" value="2"/>
</dbReference>
<reference evidence="7" key="1">
    <citation type="journal article" date="2013" name="Science">
        <title>Comparative analysis of bat genomes provides insight into the evolution of flight and immunity.</title>
        <authorList>
            <person name="Zhang G."/>
            <person name="Cowled C."/>
            <person name="Shi Z."/>
            <person name="Huang Z."/>
            <person name="Bishop-Lilly K.A."/>
            <person name="Fang X."/>
            <person name="Wynne J.W."/>
            <person name="Xiong Z."/>
            <person name="Baker M.L."/>
            <person name="Zhao W."/>
            <person name="Tachedjian M."/>
            <person name="Zhu Y."/>
            <person name="Zhou P."/>
            <person name="Jiang X."/>
            <person name="Ng J."/>
            <person name="Yang L."/>
            <person name="Wu L."/>
            <person name="Xiao J."/>
            <person name="Feng Y."/>
            <person name="Chen Y."/>
            <person name="Sun X."/>
            <person name="Zhang Y."/>
            <person name="Marsh G.A."/>
            <person name="Crameri G."/>
            <person name="Broder C.C."/>
            <person name="Frey K.G."/>
            <person name="Wang L.F."/>
            <person name="Wang J."/>
        </authorList>
    </citation>
    <scope>NUCLEOTIDE SEQUENCE [LARGE SCALE GENOMIC DNA]</scope>
</reference>
<keyword evidence="7" id="KW-1185">Reference proteome</keyword>
<keyword evidence="1" id="KW-0732">Signal</keyword>
<name>L5L4Z3_PTEAL</name>
<dbReference type="SMART" id="SM00409">
    <property type="entry name" value="IG"/>
    <property type="match status" value="1"/>
</dbReference>
<sequence length="274" mass="29944">MRICAHAAVTQSGGDGARGGPEAAAAARDHVTRVGEEEMKLESNPGISVSSSSVVPYMDSVAAFCHTDAADVEWYVNALLVTSNDRMTISPDGKMLVIHRVGRDDRVLQCAIKNIFGLLQRSEQISLTVAYGPDSVLLRTDPHHIRGIVSAEIGTRVRLECVSTSLPGPKYRWVHHGSLLSFSEANITLPSLAWEQMGRYRCVVENPVAQLSMYRDVEVQRPRKCSRFPSGAYPLPVSPPPRLGLGGTCHQDCCLQLTLRPHSGWVEPSHPLEV</sequence>
<organism evidence="6 7">
    <name type="scientific">Pteropus alecto</name>
    <name type="common">Black flying fox</name>
    <dbReference type="NCBI Taxonomy" id="9402"/>
    <lineage>
        <taxon>Eukaryota</taxon>
        <taxon>Metazoa</taxon>
        <taxon>Chordata</taxon>
        <taxon>Craniata</taxon>
        <taxon>Vertebrata</taxon>
        <taxon>Euteleostomi</taxon>
        <taxon>Mammalia</taxon>
        <taxon>Eutheria</taxon>
        <taxon>Laurasiatheria</taxon>
        <taxon>Chiroptera</taxon>
        <taxon>Yinpterochiroptera</taxon>
        <taxon>Pteropodoidea</taxon>
        <taxon>Pteropodidae</taxon>
        <taxon>Pteropodinae</taxon>
        <taxon>Pteropus</taxon>
    </lineage>
</organism>
<dbReference type="SMART" id="SM00408">
    <property type="entry name" value="IGc2"/>
    <property type="match status" value="1"/>
</dbReference>
<dbReference type="InterPro" id="IPR003598">
    <property type="entry name" value="Ig_sub2"/>
</dbReference>
<proteinExistence type="predicted"/>
<dbReference type="AlphaFoldDB" id="L5L4Z3"/>
<dbReference type="STRING" id="9402.L5L4Z3"/>
<dbReference type="EMBL" id="KB030309">
    <property type="protein sequence ID" value="ELK18480.1"/>
    <property type="molecule type" value="Genomic_DNA"/>
</dbReference>
<protein>
    <submittedName>
        <fullName evidence="6">Carcinoembryonic antigen-related cell adhesion molecule 18</fullName>
    </submittedName>
</protein>
<keyword evidence="4" id="KW-0393">Immunoglobulin domain</keyword>
<keyword evidence="2" id="KW-1015">Disulfide bond</keyword>
<dbReference type="InterPro" id="IPR007110">
    <property type="entry name" value="Ig-like_dom"/>
</dbReference>
<evidence type="ECO:0000313" key="6">
    <source>
        <dbReference type="EMBL" id="ELK18480.1"/>
    </source>
</evidence>
<dbReference type="InParanoid" id="L5L4Z3"/>
<dbReference type="InterPro" id="IPR003599">
    <property type="entry name" value="Ig_sub"/>
</dbReference>
<dbReference type="PANTHER" id="PTHR44337:SF10">
    <property type="entry name" value="CARCINOEMBRYONIC ANTIGEN-RELATED CELL ADHESION MOLECULE 18"/>
    <property type="match status" value="1"/>
</dbReference>
<accession>L5L4Z3</accession>
<dbReference type="Proteomes" id="UP000010552">
    <property type="component" value="Unassembled WGS sequence"/>
</dbReference>
<gene>
    <name evidence="6" type="ORF">PAL_GLEAN10004482</name>
</gene>
<evidence type="ECO:0000259" key="5">
    <source>
        <dbReference type="PROSITE" id="PS50835"/>
    </source>
</evidence>